<reference evidence="1 2" key="1">
    <citation type="submission" date="2019-02" db="EMBL/GenBank/DDBJ databases">
        <title>Deep-cultivation of Planctomycetes and their phenomic and genomic characterization uncovers novel biology.</title>
        <authorList>
            <person name="Wiegand S."/>
            <person name="Jogler M."/>
            <person name="Boedeker C."/>
            <person name="Pinto D."/>
            <person name="Vollmers J."/>
            <person name="Rivas-Marin E."/>
            <person name="Kohn T."/>
            <person name="Peeters S.H."/>
            <person name="Heuer A."/>
            <person name="Rast P."/>
            <person name="Oberbeckmann S."/>
            <person name="Bunk B."/>
            <person name="Jeske O."/>
            <person name="Meyerdierks A."/>
            <person name="Storesund J.E."/>
            <person name="Kallscheuer N."/>
            <person name="Luecker S."/>
            <person name="Lage O.M."/>
            <person name="Pohl T."/>
            <person name="Merkel B.J."/>
            <person name="Hornburger P."/>
            <person name="Mueller R.-W."/>
            <person name="Bruemmer F."/>
            <person name="Labrenz M."/>
            <person name="Spormann A.M."/>
            <person name="Op Den Camp H."/>
            <person name="Overmann J."/>
            <person name="Amann R."/>
            <person name="Jetten M.S.M."/>
            <person name="Mascher T."/>
            <person name="Medema M.H."/>
            <person name="Devos D.P."/>
            <person name="Kaster A.-K."/>
            <person name="Ovreas L."/>
            <person name="Rohde M."/>
            <person name="Galperin M.Y."/>
            <person name="Jogler C."/>
        </authorList>
    </citation>
    <scope>NUCLEOTIDE SEQUENCE [LARGE SCALE GENOMIC DNA]</scope>
    <source>
        <strain evidence="1 2">Pla52n</strain>
    </source>
</reference>
<keyword evidence="2" id="KW-1185">Reference proteome</keyword>
<evidence type="ECO:0000313" key="1">
    <source>
        <dbReference type="EMBL" id="TWT87012.1"/>
    </source>
</evidence>
<dbReference type="OrthoDB" id="9855480at2"/>
<sequence>MSTQPDGFHSESLQAAIDAADDVIKNHAEIRDHVSNDIKKLESYLSANAPKEEFHFSLGEGFVADDDSSFRASMDEWGSGNGEMHEEVLSWKPDAKGRFRLYYEFRKWDACVEVDAPGGPFFSDKSTMTCESKPLIESTFDVRKTMVRHLPDFVAALASRITVDAGVQAAAELDEIPF</sequence>
<dbReference type="RefSeq" id="WP_146523853.1">
    <property type="nucleotide sequence ID" value="NZ_CP151726.1"/>
</dbReference>
<protein>
    <submittedName>
        <fullName evidence="1">Uncharacterized protein</fullName>
    </submittedName>
</protein>
<comment type="caution">
    <text evidence="1">The sequence shown here is derived from an EMBL/GenBank/DDBJ whole genome shotgun (WGS) entry which is preliminary data.</text>
</comment>
<accession>A0A5C5ZI12</accession>
<dbReference type="Proteomes" id="UP000320176">
    <property type="component" value="Unassembled WGS sequence"/>
</dbReference>
<evidence type="ECO:0000313" key="2">
    <source>
        <dbReference type="Proteomes" id="UP000320176"/>
    </source>
</evidence>
<dbReference type="AlphaFoldDB" id="A0A5C5ZI12"/>
<gene>
    <name evidence="1" type="ORF">Pla52n_70370</name>
</gene>
<dbReference type="EMBL" id="SJPN01000037">
    <property type="protein sequence ID" value="TWT87012.1"/>
    <property type="molecule type" value="Genomic_DNA"/>
</dbReference>
<proteinExistence type="predicted"/>
<name>A0A5C5ZI12_9BACT</name>
<organism evidence="1 2">
    <name type="scientific">Stieleria varia</name>
    <dbReference type="NCBI Taxonomy" id="2528005"/>
    <lineage>
        <taxon>Bacteria</taxon>
        <taxon>Pseudomonadati</taxon>
        <taxon>Planctomycetota</taxon>
        <taxon>Planctomycetia</taxon>
        <taxon>Pirellulales</taxon>
        <taxon>Pirellulaceae</taxon>
        <taxon>Stieleria</taxon>
    </lineage>
</organism>